<dbReference type="Pfam" id="PF03705">
    <property type="entry name" value="CheR_N"/>
    <property type="match status" value="1"/>
</dbReference>
<dbReference type="InterPro" id="IPR036804">
    <property type="entry name" value="CheR_N_sf"/>
</dbReference>
<gene>
    <name evidence="8" type="ORF">C5F48_05770</name>
</gene>
<dbReference type="PIRSF" id="PIRSF000410">
    <property type="entry name" value="CheR"/>
    <property type="match status" value="1"/>
</dbReference>
<evidence type="ECO:0000256" key="1">
    <source>
        <dbReference type="ARBA" id="ARBA00001541"/>
    </source>
</evidence>
<feature type="binding site" evidence="6">
    <location>
        <begin position="214"/>
        <end position="215"/>
    </location>
    <ligand>
        <name>S-adenosyl-L-methionine</name>
        <dbReference type="ChEBI" id="CHEBI:59789"/>
    </ligand>
</feature>
<feature type="binding site" evidence="6">
    <location>
        <position position="91"/>
    </location>
    <ligand>
        <name>S-adenosyl-L-methionine</name>
        <dbReference type="ChEBI" id="CHEBI:59789"/>
    </ligand>
</feature>
<accession>A0A2T4JXU3</accession>
<protein>
    <recommendedName>
        <fullName evidence="5">Chemotaxis protein methyltransferase</fullName>
        <ecNumber evidence="5">2.1.1.80</ecNumber>
    </recommendedName>
</protein>
<dbReference type="Proteomes" id="UP000241010">
    <property type="component" value="Unassembled WGS sequence"/>
</dbReference>
<evidence type="ECO:0000256" key="5">
    <source>
        <dbReference type="PIRNR" id="PIRNR000410"/>
    </source>
</evidence>
<evidence type="ECO:0000256" key="6">
    <source>
        <dbReference type="PIRSR" id="PIRSR000410-1"/>
    </source>
</evidence>
<keyword evidence="3 5" id="KW-0808">Transferase</keyword>
<dbReference type="SMART" id="SM00138">
    <property type="entry name" value="MeTrc"/>
    <property type="match status" value="1"/>
</dbReference>
<dbReference type="EMBL" id="PZKG01000016">
    <property type="protein sequence ID" value="PTE22742.1"/>
    <property type="molecule type" value="Genomic_DNA"/>
</dbReference>
<dbReference type="InterPro" id="IPR022641">
    <property type="entry name" value="CheR_N"/>
</dbReference>
<feature type="binding site" evidence="6">
    <location>
        <position position="133"/>
    </location>
    <ligand>
        <name>S-adenosyl-L-methionine</name>
        <dbReference type="ChEBI" id="CHEBI:59789"/>
    </ligand>
</feature>
<evidence type="ECO:0000313" key="8">
    <source>
        <dbReference type="EMBL" id="PTE22742.1"/>
    </source>
</evidence>
<evidence type="ECO:0000256" key="3">
    <source>
        <dbReference type="ARBA" id="ARBA00022679"/>
    </source>
</evidence>
<dbReference type="SUPFAM" id="SSF47757">
    <property type="entry name" value="Chemotaxis receptor methyltransferase CheR, N-terminal domain"/>
    <property type="match status" value="1"/>
</dbReference>
<dbReference type="InterPro" id="IPR022642">
    <property type="entry name" value="CheR_C"/>
</dbReference>
<dbReference type="Gene3D" id="1.10.155.10">
    <property type="entry name" value="Chemotaxis receptor methyltransferase CheR, N-terminal domain"/>
    <property type="match status" value="1"/>
</dbReference>
<dbReference type="SUPFAM" id="SSF53335">
    <property type="entry name" value="S-adenosyl-L-methionine-dependent methyltransferases"/>
    <property type="match status" value="1"/>
</dbReference>
<dbReference type="Gene3D" id="3.40.50.150">
    <property type="entry name" value="Vaccinia Virus protein VP39"/>
    <property type="match status" value="1"/>
</dbReference>
<evidence type="ECO:0000256" key="4">
    <source>
        <dbReference type="ARBA" id="ARBA00022691"/>
    </source>
</evidence>
<dbReference type="OrthoDB" id="9816309at2"/>
<dbReference type="PANTHER" id="PTHR24422:SF19">
    <property type="entry name" value="CHEMOTAXIS PROTEIN METHYLTRANSFERASE"/>
    <property type="match status" value="1"/>
</dbReference>
<feature type="domain" description="CheR-type methyltransferase" evidence="7">
    <location>
        <begin position="12"/>
        <end position="288"/>
    </location>
</feature>
<evidence type="ECO:0000256" key="2">
    <source>
        <dbReference type="ARBA" id="ARBA00022603"/>
    </source>
</evidence>
<organism evidence="8 9">
    <name type="scientific">Cereibacter changlensis JA139</name>
    <dbReference type="NCBI Taxonomy" id="1188249"/>
    <lineage>
        <taxon>Bacteria</taxon>
        <taxon>Pseudomonadati</taxon>
        <taxon>Pseudomonadota</taxon>
        <taxon>Alphaproteobacteria</taxon>
        <taxon>Rhodobacterales</taxon>
        <taxon>Paracoccaceae</taxon>
        <taxon>Cereibacter</taxon>
    </lineage>
</organism>
<comment type="catalytic activity">
    <reaction evidence="1 5">
        <text>L-glutamyl-[protein] + S-adenosyl-L-methionine = [protein]-L-glutamate 5-O-methyl ester + S-adenosyl-L-homocysteine</text>
        <dbReference type="Rhea" id="RHEA:24452"/>
        <dbReference type="Rhea" id="RHEA-COMP:10208"/>
        <dbReference type="Rhea" id="RHEA-COMP:10311"/>
        <dbReference type="ChEBI" id="CHEBI:29973"/>
        <dbReference type="ChEBI" id="CHEBI:57856"/>
        <dbReference type="ChEBI" id="CHEBI:59789"/>
        <dbReference type="ChEBI" id="CHEBI:82795"/>
        <dbReference type="EC" id="2.1.1.80"/>
    </reaction>
</comment>
<dbReference type="RefSeq" id="WP_107662959.1">
    <property type="nucleotide sequence ID" value="NZ_PZKG01000016.1"/>
</dbReference>
<dbReference type="Pfam" id="PF01739">
    <property type="entry name" value="CheR"/>
    <property type="match status" value="1"/>
</dbReference>
<proteinExistence type="predicted"/>
<feature type="binding site" evidence="6">
    <location>
        <position position="89"/>
    </location>
    <ligand>
        <name>S-adenosyl-L-methionine</name>
        <dbReference type="ChEBI" id="CHEBI:59789"/>
    </ligand>
</feature>
<comment type="function">
    <text evidence="5">Methylation of the membrane-bound methyl-accepting chemotaxis proteins (MCP) to form gamma-glutamyl methyl ester residues in MCP.</text>
</comment>
<dbReference type="InterPro" id="IPR050903">
    <property type="entry name" value="Bact_Chemotaxis_MeTrfase"/>
</dbReference>
<comment type="caution">
    <text evidence="8">The sequence shown here is derived from an EMBL/GenBank/DDBJ whole genome shotgun (WGS) entry which is preliminary data.</text>
</comment>
<sequence>MRPQSLSRCRAETGRDFILTAEDFHRLAALARAEAGIVMTDTKEPLVYARLVKRLRQLCLTSFADYVELLSAPCSVEERALFVSTMTTNTTHFFRESHHFETLGQTVLPPLLAAARRGRRVRLWSAGCSSGEEPYSIAMTVLQLCPTAATLDLKILATDVDRQILERACLGCYPARALGRLTPVIRGFFEPADAAGCCRVTPAVRELVTFKPMNLVRPWPVSGPFDVIFCRNVAIYFDAETQDGIWRGFAATLGPGGRLFIGHSERLSPSVKNDFETIGMTTFRLRGAGLSGPEEGDDGCR</sequence>
<evidence type="ECO:0000259" key="7">
    <source>
        <dbReference type="PROSITE" id="PS50123"/>
    </source>
</evidence>
<keyword evidence="9" id="KW-1185">Reference proteome</keyword>
<dbReference type="PANTHER" id="PTHR24422">
    <property type="entry name" value="CHEMOTAXIS PROTEIN METHYLTRANSFERASE"/>
    <property type="match status" value="1"/>
</dbReference>
<keyword evidence="2 5" id="KW-0489">Methyltransferase</keyword>
<dbReference type="AlphaFoldDB" id="A0A2T4JXU3"/>
<keyword evidence="4 5" id="KW-0949">S-adenosyl-L-methionine</keyword>
<dbReference type="InterPro" id="IPR026024">
    <property type="entry name" value="Chemotaxis_MeTrfase_CheR"/>
</dbReference>
<dbReference type="PRINTS" id="PR00996">
    <property type="entry name" value="CHERMTFRASE"/>
</dbReference>
<dbReference type="PROSITE" id="PS50123">
    <property type="entry name" value="CHER"/>
    <property type="match status" value="1"/>
</dbReference>
<name>A0A2T4JXU3_9RHOB</name>
<feature type="binding site" evidence="6">
    <location>
        <begin position="231"/>
        <end position="232"/>
    </location>
    <ligand>
        <name>S-adenosyl-L-methionine</name>
        <dbReference type="ChEBI" id="CHEBI:59789"/>
    </ligand>
</feature>
<feature type="binding site" evidence="6">
    <location>
        <position position="159"/>
    </location>
    <ligand>
        <name>S-adenosyl-L-methionine</name>
        <dbReference type="ChEBI" id="CHEBI:59789"/>
    </ligand>
</feature>
<dbReference type="EC" id="2.1.1.80" evidence="5"/>
<reference evidence="8 9" key="1">
    <citation type="submission" date="2018-03" db="EMBL/GenBank/DDBJ databases">
        <title>Cereibacter changlensis.</title>
        <authorList>
            <person name="Meyer T.E."/>
            <person name="Miller S."/>
            <person name="Lodha T."/>
            <person name="Gandham S."/>
            <person name="Chintalapati S."/>
            <person name="Chintalapati V.R."/>
        </authorList>
    </citation>
    <scope>NUCLEOTIDE SEQUENCE [LARGE SCALE GENOMIC DNA]</scope>
    <source>
        <strain evidence="8 9">JA139</strain>
    </source>
</reference>
<dbReference type="InterPro" id="IPR000780">
    <property type="entry name" value="CheR_MeTrfase"/>
</dbReference>
<dbReference type="GO" id="GO:0032259">
    <property type="term" value="P:methylation"/>
    <property type="evidence" value="ECO:0007669"/>
    <property type="project" value="UniProtKB-KW"/>
</dbReference>
<evidence type="ECO:0000313" key="9">
    <source>
        <dbReference type="Proteomes" id="UP000241010"/>
    </source>
</evidence>
<feature type="binding site" evidence="6">
    <location>
        <position position="95"/>
    </location>
    <ligand>
        <name>S-adenosyl-L-methionine</name>
        <dbReference type="ChEBI" id="CHEBI:59789"/>
    </ligand>
</feature>
<dbReference type="GO" id="GO:0008983">
    <property type="term" value="F:protein-glutamate O-methyltransferase activity"/>
    <property type="evidence" value="ECO:0007669"/>
    <property type="project" value="UniProtKB-EC"/>
</dbReference>
<dbReference type="InterPro" id="IPR029063">
    <property type="entry name" value="SAM-dependent_MTases_sf"/>
</dbReference>